<dbReference type="AlphaFoldDB" id="A0A852T9D4"/>
<reference evidence="3" key="1">
    <citation type="submission" date="2020-07" db="EMBL/GenBank/DDBJ databases">
        <authorList>
            <person name="Partida-Martinez L."/>
            <person name="Huntemann M."/>
            <person name="Clum A."/>
            <person name="Wang J."/>
            <person name="Palaniappan K."/>
            <person name="Ritter S."/>
            <person name="Chen I.-M."/>
            <person name="Stamatis D."/>
            <person name="Reddy T."/>
            <person name="O'Malley R."/>
            <person name="Daum C."/>
            <person name="Shapiro N."/>
            <person name="Ivanova N."/>
            <person name="Kyrpides N."/>
            <person name="Woyke T."/>
        </authorList>
    </citation>
    <scope>NUCLEOTIDE SEQUENCE [LARGE SCALE GENOMIC DNA]</scope>
    <source>
        <strain evidence="3">AT2.8</strain>
    </source>
</reference>
<reference evidence="3" key="2">
    <citation type="submission" date="2020-08" db="EMBL/GenBank/DDBJ databases">
        <title>The Agave Microbiome: Exploring the role of microbial communities in plant adaptations to desert environments.</title>
        <authorList>
            <person name="Partida-Martinez L.P."/>
        </authorList>
    </citation>
    <scope>NUCLEOTIDE SEQUENCE [LARGE SCALE GENOMIC DNA]</scope>
    <source>
        <strain evidence="3">AT2.8</strain>
    </source>
</reference>
<dbReference type="Proteomes" id="UP000548423">
    <property type="component" value="Unassembled WGS sequence"/>
</dbReference>
<name>A0A852T9D4_9BACI</name>
<dbReference type="EMBL" id="JACCBX010000002">
    <property type="protein sequence ID" value="NYE04455.1"/>
    <property type="molecule type" value="Genomic_DNA"/>
</dbReference>
<feature type="domain" description="HTH merR-type" evidence="1">
    <location>
        <begin position="5"/>
        <end position="68"/>
    </location>
</feature>
<accession>A0A852T9D4</accession>
<dbReference type="GO" id="GO:0006355">
    <property type="term" value="P:regulation of DNA-templated transcription"/>
    <property type="evidence" value="ECO:0007669"/>
    <property type="project" value="InterPro"/>
</dbReference>
<evidence type="ECO:0000313" key="2">
    <source>
        <dbReference type="EMBL" id="NYE04455.1"/>
    </source>
</evidence>
<dbReference type="Pfam" id="PF13411">
    <property type="entry name" value="MerR_1"/>
    <property type="match status" value="1"/>
</dbReference>
<sequence length="184" mass="21631">MTELYSPSHVQELLGIDSNTLRKYATLLEGHGYPIHRNSRGHRGYFEKDINTIRKFIELCSQEGMTLELSAQAIMTGIAVADITVEVTEEEPVQLMPDQIMTKNGDLDDFLERIENLERINMDLLTLLKEKAVREAYLEDKINKILKYVERTEQLLEERSNFMLEETRKQIAAAQQKKWWQWWK</sequence>
<evidence type="ECO:0000259" key="1">
    <source>
        <dbReference type="Pfam" id="PF13411"/>
    </source>
</evidence>
<dbReference type="Gene3D" id="1.10.1660.10">
    <property type="match status" value="1"/>
</dbReference>
<organism evidence="2 3">
    <name type="scientific">Neobacillus niacini</name>
    <dbReference type="NCBI Taxonomy" id="86668"/>
    <lineage>
        <taxon>Bacteria</taxon>
        <taxon>Bacillati</taxon>
        <taxon>Bacillota</taxon>
        <taxon>Bacilli</taxon>
        <taxon>Bacillales</taxon>
        <taxon>Bacillaceae</taxon>
        <taxon>Neobacillus</taxon>
    </lineage>
</organism>
<protein>
    <submittedName>
        <fullName evidence="2">DNA-binding transcriptional MerR regulator</fullName>
    </submittedName>
</protein>
<dbReference type="GO" id="GO:0003677">
    <property type="term" value="F:DNA binding"/>
    <property type="evidence" value="ECO:0007669"/>
    <property type="project" value="UniProtKB-KW"/>
</dbReference>
<dbReference type="InterPro" id="IPR000551">
    <property type="entry name" value="MerR-type_HTH_dom"/>
</dbReference>
<evidence type="ECO:0000313" key="3">
    <source>
        <dbReference type="Proteomes" id="UP000548423"/>
    </source>
</evidence>
<proteinExistence type="predicted"/>
<comment type="caution">
    <text evidence="2">The sequence shown here is derived from an EMBL/GenBank/DDBJ whole genome shotgun (WGS) entry which is preliminary data.</text>
</comment>
<keyword evidence="2" id="KW-0238">DNA-binding</keyword>
<dbReference type="InterPro" id="IPR009061">
    <property type="entry name" value="DNA-bd_dom_put_sf"/>
</dbReference>
<gene>
    <name evidence="2" type="ORF">F4694_001199</name>
</gene>
<dbReference type="SUPFAM" id="SSF46955">
    <property type="entry name" value="Putative DNA-binding domain"/>
    <property type="match status" value="1"/>
</dbReference>